<name>A0A1J4L1L8_9EUKA</name>
<accession>A0A1J4L1L8</accession>
<protein>
    <submittedName>
        <fullName evidence="3">Uncharacterized protein</fullName>
    </submittedName>
</protein>
<feature type="region of interest" description="Disordered" evidence="2">
    <location>
        <begin position="1"/>
        <end position="129"/>
    </location>
</feature>
<dbReference type="RefSeq" id="XP_068370096.1">
    <property type="nucleotide sequence ID" value="XM_068513774.1"/>
</dbReference>
<keyword evidence="4" id="KW-1185">Reference proteome</keyword>
<dbReference type="PANTHER" id="PTHR47026">
    <property type="entry name" value="PIGMENTOSA GTPASE REGULATOR-LIKE PROTEIN, PUTATIVE-RELATED"/>
    <property type="match status" value="1"/>
</dbReference>
<reference evidence="3" key="1">
    <citation type="submission" date="2016-10" db="EMBL/GenBank/DDBJ databases">
        <authorList>
            <person name="Benchimol M."/>
            <person name="Almeida L.G."/>
            <person name="Vasconcelos A.T."/>
            <person name="Perreira-Neves A."/>
            <person name="Rosa I.A."/>
            <person name="Tasca T."/>
            <person name="Bogo M.R."/>
            <person name="de Souza W."/>
        </authorList>
    </citation>
    <scope>NUCLEOTIDE SEQUENCE [LARGE SCALE GENOMIC DNA]</scope>
    <source>
        <strain evidence="3">K</strain>
    </source>
</reference>
<feature type="compositionally biased region" description="Basic and acidic residues" evidence="2">
    <location>
        <begin position="65"/>
        <end position="84"/>
    </location>
</feature>
<feature type="compositionally biased region" description="Basic and acidic residues" evidence="2">
    <location>
        <begin position="13"/>
        <end position="44"/>
    </location>
</feature>
<evidence type="ECO:0000313" key="3">
    <source>
        <dbReference type="EMBL" id="OHT16960.1"/>
    </source>
</evidence>
<proteinExistence type="predicted"/>
<dbReference type="PANTHER" id="PTHR47026:SF2">
    <property type="entry name" value="FLAGELLAR ASSOCIATED PROTEIN"/>
    <property type="match status" value="1"/>
</dbReference>
<gene>
    <name evidence="3" type="ORF">TRFO_41443</name>
</gene>
<evidence type="ECO:0000256" key="2">
    <source>
        <dbReference type="SAM" id="MobiDB-lite"/>
    </source>
</evidence>
<feature type="coiled-coil region" evidence="1">
    <location>
        <begin position="202"/>
        <end position="255"/>
    </location>
</feature>
<feature type="compositionally biased region" description="Polar residues" evidence="2">
    <location>
        <begin position="103"/>
        <end position="119"/>
    </location>
</feature>
<feature type="compositionally biased region" description="Basic and acidic residues" evidence="2">
    <location>
        <begin position="92"/>
        <end position="101"/>
    </location>
</feature>
<keyword evidence="1" id="KW-0175">Coiled coil</keyword>
<evidence type="ECO:0000256" key="1">
    <source>
        <dbReference type="SAM" id="Coils"/>
    </source>
</evidence>
<organism evidence="3 4">
    <name type="scientific">Tritrichomonas foetus</name>
    <dbReference type="NCBI Taxonomy" id="1144522"/>
    <lineage>
        <taxon>Eukaryota</taxon>
        <taxon>Metamonada</taxon>
        <taxon>Parabasalia</taxon>
        <taxon>Tritrichomonadida</taxon>
        <taxon>Tritrichomonadidae</taxon>
        <taxon>Tritrichomonas</taxon>
    </lineage>
</organism>
<dbReference type="EMBL" id="MLAK01000056">
    <property type="protein sequence ID" value="OHT16960.1"/>
    <property type="molecule type" value="Genomic_DNA"/>
</dbReference>
<comment type="caution">
    <text evidence="3">The sequence shown here is derived from an EMBL/GenBank/DDBJ whole genome shotgun (WGS) entry which is preliminary data.</text>
</comment>
<sequence>MNENEETQNLDLMKVKKEGENENLETENKEDNDGDKKEEADQFHEINQTISPENKTDDNFENEEENKPNKTDDLPNSDETKNNDENIVAANNDEKENKENEDSLNTNENTQQSLPPTFEQNKKKQHEDEISAQANRILSGEQDCLDMDSNDVMPIIAYLTNYRNQKMEEHDVDEAEKSDFYITKIIDNHKNEIKCAVQKKHQQEMFERLEKAQIQLNDLEKSSKISIQKLEEEDKKMLEQLKIKQEKEIEELINKFNSPVVQRHYTQASSNLRKLRTQTVLLRQAKRFDELRIAERWCVQQEKIETSQAHKNMSLELENQIKILEQKHKTELQHHLIAIEDKETRLKIVCDRKIQASKRRIENIQTELNQLQYTENVWNRHHRNEIISVSNRGNTAKGARNLKTRSTQRPAIFDLKLPPLVPAKKQTQRSRKSVSYKV</sequence>
<dbReference type="Proteomes" id="UP000179807">
    <property type="component" value="Unassembled WGS sequence"/>
</dbReference>
<dbReference type="AlphaFoldDB" id="A0A1J4L1L8"/>
<dbReference type="GeneID" id="94848478"/>
<evidence type="ECO:0000313" key="4">
    <source>
        <dbReference type="Proteomes" id="UP000179807"/>
    </source>
</evidence>
<dbReference type="VEuPathDB" id="TrichDB:TRFO_41443"/>
<feature type="compositionally biased region" description="Basic and acidic residues" evidence="2">
    <location>
        <begin position="120"/>
        <end position="129"/>
    </location>
</feature>